<dbReference type="AlphaFoldDB" id="A0A8J1XXB9"/>
<dbReference type="GO" id="GO:0008798">
    <property type="term" value="F:beta-aspartyl-peptidase activity"/>
    <property type="evidence" value="ECO:0007669"/>
    <property type="project" value="UniProtKB-EC"/>
</dbReference>
<dbReference type="Proteomes" id="UP000749559">
    <property type="component" value="Unassembled WGS sequence"/>
</dbReference>
<proteinExistence type="inferred from homology"/>
<protein>
    <submittedName>
        <fullName evidence="7">Uncharacterized protein</fullName>
    </submittedName>
</protein>
<dbReference type="CDD" id="cd04702">
    <property type="entry name" value="ASRGL1_like"/>
    <property type="match status" value="1"/>
</dbReference>
<gene>
    <name evidence="7" type="ORF">OFUS_LOCUS16522</name>
</gene>
<dbReference type="EMBL" id="CAIIXF020000008">
    <property type="protein sequence ID" value="CAH1791443.1"/>
    <property type="molecule type" value="Genomic_DNA"/>
</dbReference>
<dbReference type="SUPFAM" id="SSF56235">
    <property type="entry name" value="N-terminal nucleophile aminohydrolases (Ntn hydrolases)"/>
    <property type="match status" value="1"/>
</dbReference>
<dbReference type="InterPro" id="IPR000246">
    <property type="entry name" value="Peptidase_T2"/>
</dbReference>
<keyword evidence="4" id="KW-0378">Hydrolase</keyword>
<organism evidence="7 8">
    <name type="scientific">Owenia fusiformis</name>
    <name type="common">Polychaete worm</name>
    <dbReference type="NCBI Taxonomy" id="6347"/>
    <lineage>
        <taxon>Eukaryota</taxon>
        <taxon>Metazoa</taxon>
        <taxon>Spiralia</taxon>
        <taxon>Lophotrochozoa</taxon>
        <taxon>Annelida</taxon>
        <taxon>Polychaeta</taxon>
        <taxon>Sedentaria</taxon>
        <taxon>Canalipalpata</taxon>
        <taxon>Sabellida</taxon>
        <taxon>Oweniida</taxon>
        <taxon>Oweniidae</taxon>
        <taxon>Owenia</taxon>
    </lineage>
</organism>
<comment type="similarity">
    <text evidence="2">Belongs to the Ntn-hydrolase family.</text>
</comment>
<evidence type="ECO:0000256" key="3">
    <source>
        <dbReference type="ARBA" id="ARBA00022670"/>
    </source>
</evidence>
<dbReference type="GO" id="GO:0005737">
    <property type="term" value="C:cytoplasm"/>
    <property type="evidence" value="ECO:0007669"/>
    <property type="project" value="TreeGrafter"/>
</dbReference>
<evidence type="ECO:0000256" key="1">
    <source>
        <dbReference type="ARBA" id="ARBA00000306"/>
    </source>
</evidence>
<evidence type="ECO:0000313" key="7">
    <source>
        <dbReference type="EMBL" id="CAH1791443.1"/>
    </source>
</evidence>
<keyword evidence="8" id="KW-1185">Reference proteome</keyword>
<name>A0A8J1XXB9_OWEFU</name>
<evidence type="ECO:0000256" key="4">
    <source>
        <dbReference type="ARBA" id="ARBA00022801"/>
    </source>
</evidence>
<dbReference type="GO" id="GO:0033345">
    <property type="term" value="P:L-asparagine catabolic process via L-aspartate"/>
    <property type="evidence" value="ECO:0007669"/>
    <property type="project" value="TreeGrafter"/>
</dbReference>
<sequence>MDDTTGEITPTILVHGGAWAMPDETELAETNVGGVKAAVKVGYEVLVNGGSAVDAVESAVRCLEDNPVFNAGHGSVLNSLKEVEMDAVIMEGDHLNAGAVACVQNIANPDSLARLVMDKTDHVLLVGQGANMFATEMGVPSVPMETLVTPNAVKRREEMKTYNQAIKKQYEIRKIDEAVPVQTGHDTVGAVALDSKGNVAFATSTGGINAKRPGRVGDSPLIGSGGYCDNRVGAVSTTGHGEAIMKVCLAKHIMQYMEQGYTAQEASDKAIQYMTDRVQSSGGVITVKNNGEIGLSFSTERMAWASLQSNTLNYGLNPDEKSSEKYTI</sequence>
<evidence type="ECO:0000256" key="6">
    <source>
        <dbReference type="ARBA" id="ARBA00049366"/>
    </source>
</evidence>
<evidence type="ECO:0000256" key="2">
    <source>
        <dbReference type="ARBA" id="ARBA00010872"/>
    </source>
</evidence>
<dbReference type="PANTHER" id="PTHR10188">
    <property type="entry name" value="L-ASPARAGINASE"/>
    <property type="match status" value="1"/>
</dbReference>
<dbReference type="OrthoDB" id="2262349at2759"/>
<evidence type="ECO:0000256" key="5">
    <source>
        <dbReference type="ARBA" id="ARBA00022813"/>
    </source>
</evidence>
<dbReference type="GO" id="GO:0004067">
    <property type="term" value="F:asparaginase activity"/>
    <property type="evidence" value="ECO:0007669"/>
    <property type="project" value="UniProtKB-EC"/>
</dbReference>
<reference evidence="7" key="1">
    <citation type="submission" date="2022-03" db="EMBL/GenBank/DDBJ databases">
        <authorList>
            <person name="Martin C."/>
        </authorList>
    </citation>
    <scope>NUCLEOTIDE SEQUENCE</scope>
</reference>
<dbReference type="InterPro" id="IPR029055">
    <property type="entry name" value="Ntn_hydrolases_N"/>
</dbReference>
<keyword evidence="5" id="KW-0068">Autocatalytic cleavage</keyword>
<comment type="catalytic activity">
    <reaction evidence="6">
        <text>L-asparagine + H2O = L-aspartate + NH4(+)</text>
        <dbReference type="Rhea" id="RHEA:21016"/>
        <dbReference type="ChEBI" id="CHEBI:15377"/>
        <dbReference type="ChEBI" id="CHEBI:28938"/>
        <dbReference type="ChEBI" id="CHEBI:29991"/>
        <dbReference type="ChEBI" id="CHEBI:58048"/>
        <dbReference type="EC" id="3.5.1.1"/>
    </reaction>
</comment>
<dbReference type="Gene3D" id="3.60.20.30">
    <property type="entry name" value="(Glycosyl)asparaginase"/>
    <property type="match status" value="1"/>
</dbReference>
<dbReference type="Pfam" id="PF01112">
    <property type="entry name" value="Asparaginase_2"/>
    <property type="match status" value="1"/>
</dbReference>
<evidence type="ECO:0000313" key="8">
    <source>
        <dbReference type="Proteomes" id="UP000749559"/>
    </source>
</evidence>
<keyword evidence="3" id="KW-0645">Protease</keyword>
<dbReference type="InterPro" id="IPR033844">
    <property type="entry name" value="ASRGL1_meta"/>
</dbReference>
<accession>A0A8J1XXB9</accession>
<dbReference type="GO" id="GO:0006508">
    <property type="term" value="P:proteolysis"/>
    <property type="evidence" value="ECO:0007669"/>
    <property type="project" value="UniProtKB-KW"/>
</dbReference>
<comment type="catalytic activity">
    <reaction evidence="1">
        <text>Cleavage of a beta-linked Asp residue from the N-terminus of a polypeptide.</text>
        <dbReference type="EC" id="3.4.19.5"/>
    </reaction>
</comment>
<dbReference type="PANTHER" id="PTHR10188:SF43">
    <property type="entry name" value="ASPARAGINASE (EUROFUNG)"/>
    <property type="match status" value="1"/>
</dbReference>
<dbReference type="FunFam" id="3.60.20.30:FF:000001">
    <property type="entry name" value="Isoaspartyl peptidase/L-asparaginase"/>
    <property type="match status" value="1"/>
</dbReference>
<comment type="caution">
    <text evidence="7">The sequence shown here is derived from an EMBL/GenBank/DDBJ whole genome shotgun (WGS) entry which is preliminary data.</text>
</comment>